<feature type="region of interest" description="Disordered" evidence="1">
    <location>
        <begin position="520"/>
        <end position="540"/>
    </location>
</feature>
<dbReference type="EMBL" id="CDMZ01003451">
    <property type="protein sequence ID" value="CEM46419.1"/>
    <property type="molecule type" value="Genomic_DNA"/>
</dbReference>
<accession>A0A0G4HQ78</accession>
<evidence type="ECO:0000313" key="3">
    <source>
        <dbReference type="EMBL" id="CEM46419.1"/>
    </source>
</evidence>
<evidence type="ECO:0000259" key="2">
    <source>
        <dbReference type="Pfam" id="PF07727"/>
    </source>
</evidence>
<name>A0A0G4HQ78_9ALVE</name>
<organism evidence="3">
    <name type="scientific">Chromera velia CCMP2878</name>
    <dbReference type="NCBI Taxonomy" id="1169474"/>
    <lineage>
        <taxon>Eukaryota</taxon>
        <taxon>Sar</taxon>
        <taxon>Alveolata</taxon>
        <taxon>Colpodellida</taxon>
        <taxon>Chromeraceae</taxon>
        <taxon>Chromera</taxon>
    </lineage>
</organism>
<reference evidence="3" key="1">
    <citation type="submission" date="2014-11" db="EMBL/GenBank/DDBJ databases">
        <authorList>
            <person name="Otto D Thomas"/>
            <person name="Naeem Raeece"/>
        </authorList>
    </citation>
    <scope>NUCLEOTIDE SEQUENCE</scope>
</reference>
<protein>
    <recommendedName>
        <fullName evidence="2">Reverse transcriptase Ty1/copia-type domain-containing protein</fullName>
    </recommendedName>
</protein>
<gene>
    <name evidence="3" type="ORF">Cvel_7895</name>
</gene>
<dbReference type="PhylomeDB" id="A0A0G4HQ78"/>
<dbReference type="InterPro" id="IPR013103">
    <property type="entry name" value="RVT_2"/>
</dbReference>
<sequence length="540" mass="59208">MVIGRSPEHSLLWVGETLGVLPSDGVAEGDVRYEVHAWGSHQRCALSRRQWAPGYYSSGEGYVSYDKRASKHAAEIVELSHGQIAAAGFKMERSRGNRGSRLPPSLCSHFASGSDGYHFYEYLGIRLSDPSVVSAVAFLASIDLSVCAATTHRPVSLKHLCSASRQLVCFADQKEDQGWIDREVYIRTLISEVPRNVPRVPLLRVHTEKLQDDGTHKFKTRTVINGKQVPREGLSVATQLCPPEAVRIVLQIALDACKHQGIDLSFQKADVVQAYLQAPLPPDHPPLAAIPPSDHSDHGQFLWVLRKAVYSLLDAGKVFENFLTSVLRSFGWEPTLFPGMWVLCSADGELRALLATYCDNLLILGIGKDAAATIDPLKDIMTCGDYTNLSEGRFVGVQFDVSTTGVFCHQHDYVASLVLPPDLAGSDRRVDKPLPVGSTYEDDTSPLLSAAGVKVFRTLLRQVGYVTSCTQPDVALAHSYLSRFLASPTERALRLLLQMVRYLRSYPSLGIHVRPSSDPTKLTAIEHGDSSFGNAASPHP</sequence>
<dbReference type="AlphaFoldDB" id="A0A0G4HQ78"/>
<proteinExistence type="predicted"/>
<dbReference type="Pfam" id="PF07727">
    <property type="entry name" value="RVT_2"/>
    <property type="match status" value="1"/>
</dbReference>
<dbReference type="VEuPathDB" id="CryptoDB:Cvel_7895"/>
<evidence type="ECO:0000256" key="1">
    <source>
        <dbReference type="SAM" id="MobiDB-lite"/>
    </source>
</evidence>
<feature type="domain" description="Reverse transcriptase Ty1/copia-type" evidence="2">
    <location>
        <begin position="192"/>
        <end position="424"/>
    </location>
</feature>